<accession>A0A8S4R0M4</accession>
<dbReference type="EMBL" id="CAKXAJ010024697">
    <property type="protein sequence ID" value="CAH2229184.1"/>
    <property type="molecule type" value="Genomic_DNA"/>
</dbReference>
<dbReference type="SUPFAM" id="SSF57667">
    <property type="entry name" value="beta-beta-alpha zinc fingers"/>
    <property type="match status" value="1"/>
</dbReference>
<evidence type="ECO:0000256" key="9">
    <source>
        <dbReference type="ARBA" id="ARBA00038064"/>
    </source>
</evidence>
<evidence type="ECO:0000256" key="4">
    <source>
        <dbReference type="ARBA" id="ARBA00022517"/>
    </source>
</evidence>
<comment type="caution">
    <text evidence="16">The sequence shown here is derived from an EMBL/GenBank/DDBJ whole genome shotgun (WGS) entry which is preliminary data.</text>
</comment>
<organism evidence="16 17">
    <name type="scientific">Pararge aegeria aegeria</name>
    <dbReference type="NCBI Taxonomy" id="348720"/>
    <lineage>
        <taxon>Eukaryota</taxon>
        <taxon>Metazoa</taxon>
        <taxon>Ecdysozoa</taxon>
        <taxon>Arthropoda</taxon>
        <taxon>Hexapoda</taxon>
        <taxon>Insecta</taxon>
        <taxon>Pterygota</taxon>
        <taxon>Neoptera</taxon>
        <taxon>Endopterygota</taxon>
        <taxon>Lepidoptera</taxon>
        <taxon>Glossata</taxon>
        <taxon>Ditrysia</taxon>
        <taxon>Papilionoidea</taxon>
        <taxon>Nymphalidae</taxon>
        <taxon>Satyrinae</taxon>
        <taxon>Satyrini</taxon>
        <taxon>Parargina</taxon>
        <taxon>Pararge</taxon>
    </lineage>
</organism>
<dbReference type="GO" id="GO:0042254">
    <property type="term" value="P:ribosome biogenesis"/>
    <property type="evidence" value="ECO:0007669"/>
    <property type="project" value="UniProtKB-KW"/>
</dbReference>
<dbReference type="InterPro" id="IPR003604">
    <property type="entry name" value="Matrin/U1-like-C_Znf_C2H2"/>
</dbReference>
<dbReference type="GO" id="GO:0005737">
    <property type="term" value="C:cytoplasm"/>
    <property type="evidence" value="ECO:0007669"/>
    <property type="project" value="UniProtKB-SubCell"/>
</dbReference>
<dbReference type="OrthoDB" id="24683at2759"/>
<keyword evidence="17" id="KW-1185">Reference proteome</keyword>
<evidence type="ECO:0000256" key="6">
    <source>
        <dbReference type="ARBA" id="ARBA00022771"/>
    </source>
</evidence>
<comment type="function">
    <text evidence="10">Involved in pre-60S ribosomal particles maturation by promoting the nuclear export of the 60S ribosome.</text>
</comment>
<gene>
    <name evidence="16" type="primary">jg27315</name>
    <name evidence="16" type="ORF">PAEG_LOCUS8670</name>
</gene>
<comment type="subunit">
    <text evidence="11">Associates with pre-60S ribosomal particles; released from the pre-60S particle very early in the cytoplasm.</text>
</comment>
<dbReference type="FunFam" id="3.30.160.60:FF:000299">
    <property type="entry name" value="Zinc finger protein 593"/>
    <property type="match status" value="1"/>
</dbReference>
<keyword evidence="3" id="KW-0963">Cytoplasm</keyword>
<evidence type="ECO:0000256" key="12">
    <source>
        <dbReference type="ARBA" id="ARBA00068297"/>
    </source>
</evidence>
<dbReference type="AlphaFoldDB" id="A0A8S4R0M4"/>
<dbReference type="InterPro" id="IPR051879">
    <property type="entry name" value="C2H2-ZF_Maturation_Protein"/>
</dbReference>
<evidence type="ECO:0000256" key="10">
    <source>
        <dbReference type="ARBA" id="ARBA00057732"/>
    </source>
</evidence>
<proteinExistence type="inferred from homology"/>
<dbReference type="InterPro" id="IPR013087">
    <property type="entry name" value="Znf_C2H2_type"/>
</dbReference>
<evidence type="ECO:0000256" key="1">
    <source>
        <dbReference type="ARBA" id="ARBA00004123"/>
    </source>
</evidence>
<comment type="subcellular location">
    <subcellularLocation>
        <location evidence="2">Cytoplasm</location>
    </subcellularLocation>
    <subcellularLocation>
        <location evidence="1">Nucleus</location>
    </subcellularLocation>
</comment>
<keyword evidence="5" id="KW-0479">Metal-binding</keyword>
<dbReference type="PROSITE" id="PS00028">
    <property type="entry name" value="ZINC_FINGER_C2H2_1"/>
    <property type="match status" value="1"/>
</dbReference>
<evidence type="ECO:0000256" key="7">
    <source>
        <dbReference type="ARBA" id="ARBA00022833"/>
    </source>
</evidence>
<dbReference type="InterPro" id="IPR022755">
    <property type="entry name" value="Znf_C2H2_jaz"/>
</dbReference>
<evidence type="ECO:0000256" key="5">
    <source>
        <dbReference type="ARBA" id="ARBA00022723"/>
    </source>
</evidence>
<dbReference type="PROSITE" id="PS50157">
    <property type="entry name" value="ZINC_FINGER_C2H2_2"/>
    <property type="match status" value="1"/>
</dbReference>
<feature type="region of interest" description="Disordered" evidence="14">
    <location>
        <begin position="131"/>
        <end position="161"/>
    </location>
</feature>
<reference evidence="16" key="1">
    <citation type="submission" date="2022-03" db="EMBL/GenBank/DDBJ databases">
        <authorList>
            <person name="Lindestad O."/>
        </authorList>
    </citation>
    <scope>NUCLEOTIDE SEQUENCE</scope>
</reference>
<evidence type="ECO:0000259" key="15">
    <source>
        <dbReference type="PROSITE" id="PS50157"/>
    </source>
</evidence>
<feature type="compositionally biased region" description="Basic and acidic residues" evidence="14">
    <location>
        <begin position="134"/>
        <end position="161"/>
    </location>
</feature>
<evidence type="ECO:0000256" key="14">
    <source>
        <dbReference type="SAM" id="MobiDB-lite"/>
    </source>
</evidence>
<dbReference type="Pfam" id="PF12171">
    <property type="entry name" value="zf-C2H2_jaz"/>
    <property type="match status" value="1"/>
</dbReference>
<evidence type="ECO:0000313" key="17">
    <source>
        <dbReference type="Proteomes" id="UP000838756"/>
    </source>
</evidence>
<name>A0A8S4R0M4_9NEOP</name>
<feature type="non-terminal residue" evidence="16">
    <location>
        <position position="1"/>
    </location>
</feature>
<evidence type="ECO:0000256" key="13">
    <source>
        <dbReference type="PROSITE-ProRule" id="PRU00042"/>
    </source>
</evidence>
<dbReference type="GO" id="GO:0003676">
    <property type="term" value="F:nucleic acid binding"/>
    <property type="evidence" value="ECO:0007669"/>
    <property type="project" value="InterPro"/>
</dbReference>
<dbReference type="Gene3D" id="3.30.160.60">
    <property type="entry name" value="Classic Zinc Finger"/>
    <property type="match status" value="1"/>
</dbReference>
<evidence type="ECO:0000256" key="11">
    <source>
        <dbReference type="ARBA" id="ARBA00065398"/>
    </source>
</evidence>
<sequence length="161" mass="19224">DLTLKFKFLKYIMPYKRKKYHVGDTHLKKRWRVRNRKKDLDEIDVDLKEENAEKLLNQDVNLDIPGAAQHYCLHCARYFIEERALSEHFKTKVHKRRLKALELEPYSIEESERAGGYGSFKLPTKRKIFTQNSDKQDITDRDDEVLKDSPNKRKKTDENDA</sequence>
<dbReference type="Proteomes" id="UP000838756">
    <property type="component" value="Unassembled WGS sequence"/>
</dbReference>
<dbReference type="GO" id="GO:0008270">
    <property type="term" value="F:zinc ion binding"/>
    <property type="evidence" value="ECO:0007669"/>
    <property type="project" value="UniProtKB-KW"/>
</dbReference>
<dbReference type="GO" id="GO:0043021">
    <property type="term" value="F:ribonucleoprotein complex binding"/>
    <property type="evidence" value="ECO:0007669"/>
    <property type="project" value="UniProtKB-ARBA"/>
</dbReference>
<keyword evidence="4" id="KW-0690">Ribosome biogenesis</keyword>
<protein>
    <recommendedName>
        <fullName evidence="12">Zinc finger protein 593 homolog</fullName>
    </recommendedName>
</protein>
<keyword evidence="8" id="KW-0539">Nucleus</keyword>
<dbReference type="GO" id="GO:0005634">
    <property type="term" value="C:nucleus"/>
    <property type="evidence" value="ECO:0007669"/>
    <property type="project" value="UniProtKB-SubCell"/>
</dbReference>
<keyword evidence="7" id="KW-0862">Zinc</keyword>
<dbReference type="PANTHER" id="PTHR46095">
    <property type="entry name" value="ZINC FINGER PROTEIN 593"/>
    <property type="match status" value="1"/>
</dbReference>
<evidence type="ECO:0000256" key="3">
    <source>
        <dbReference type="ARBA" id="ARBA00022490"/>
    </source>
</evidence>
<comment type="similarity">
    <text evidence="9">Belongs to the ZNF593/BUD20 C2H2-type zinc-finger protein family.</text>
</comment>
<feature type="domain" description="C2H2-type" evidence="15">
    <location>
        <begin position="70"/>
        <end position="99"/>
    </location>
</feature>
<dbReference type="SMART" id="SM00451">
    <property type="entry name" value="ZnF_U1"/>
    <property type="match status" value="1"/>
</dbReference>
<evidence type="ECO:0000256" key="2">
    <source>
        <dbReference type="ARBA" id="ARBA00004496"/>
    </source>
</evidence>
<dbReference type="PANTHER" id="PTHR46095:SF1">
    <property type="entry name" value="ZINC FINGER PROTEIN 593"/>
    <property type="match status" value="1"/>
</dbReference>
<evidence type="ECO:0000256" key="8">
    <source>
        <dbReference type="ARBA" id="ARBA00023242"/>
    </source>
</evidence>
<dbReference type="InterPro" id="IPR036236">
    <property type="entry name" value="Znf_C2H2_sf"/>
</dbReference>
<keyword evidence="6 13" id="KW-0863">Zinc-finger</keyword>
<evidence type="ECO:0000313" key="16">
    <source>
        <dbReference type="EMBL" id="CAH2229184.1"/>
    </source>
</evidence>